<feature type="transmembrane region" description="Helical" evidence="1">
    <location>
        <begin position="88"/>
        <end position="111"/>
    </location>
</feature>
<feature type="transmembrane region" description="Helical" evidence="1">
    <location>
        <begin position="56"/>
        <end position="76"/>
    </location>
</feature>
<feature type="transmembrane region" description="Helical" evidence="1">
    <location>
        <begin position="12"/>
        <end position="36"/>
    </location>
</feature>
<dbReference type="STRING" id="1797785.A3B45_02455"/>
<dbReference type="AlphaFoldDB" id="A0A1F5KSG6"/>
<organism evidence="2 3">
    <name type="scientific">Candidatus Daviesbacteria bacterium RIFCSPLOWO2_01_FULL_39_12</name>
    <dbReference type="NCBI Taxonomy" id="1797785"/>
    <lineage>
        <taxon>Bacteria</taxon>
        <taxon>Candidatus Daviesiibacteriota</taxon>
    </lineage>
</organism>
<sequence length="112" mass="12860">MKDQFQSIYFKLSLPALLMAFVLILTILLIFEFLPARLPLFYSLPWGEGQLVSHQQFYIIPSSIILIALLNLMIIWQLPLAFGFLKKILVFSTNVTAVILTVTFIKIVLIFL</sequence>
<evidence type="ECO:0000313" key="2">
    <source>
        <dbReference type="EMBL" id="OGE43868.1"/>
    </source>
</evidence>
<protein>
    <recommendedName>
        <fullName evidence="4">DUF1648 domain-containing protein</fullName>
    </recommendedName>
</protein>
<gene>
    <name evidence="2" type="ORF">A3B45_02455</name>
</gene>
<comment type="caution">
    <text evidence="2">The sequence shown here is derived from an EMBL/GenBank/DDBJ whole genome shotgun (WGS) entry which is preliminary data.</text>
</comment>
<accession>A0A1F5KSG6</accession>
<keyword evidence="1" id="KW-1133">Transmembrane helix</keyword>
<evidence type="ECO:0000313" key="3">
    <source>
        <dbReference type="Proteomes" id="UP000178565"/>
    </source>
</evidence>
<keyword evidence="1" id="KW-0812">Transmembrane</keyword>
<dbReference type="Proteomes" id="UP000178565">
    <property type="component" value="Unassembled WGS sequence"/>
</dbReference>
<reference evidence="2 3" key="1">
    <citation type="journal article" date="2016" name="Nat. Commun.">
        <title>Thousands of microbial genomes shed light on interconnected biogeochemical processes in an aquifer system.</title>
        <authorList>
            <person name="Anantharaman K."/>
            <person name="Brown C.T."/>
            <person name="Hug L.A."/>
            <person name="Sharon I."/>
            <person name="Castelle C.J."/>
            <person name="Probst A.J."/>
            <person name="Thomas B.C."/>
            <person name="Singh A."/>
            <person name="Wilkins M.J."/>
            <person name="Karaoz U."/>
            <person name="Brodie E.L."/>
            <person name="Williams K.H."/>
            <person name="Hubbard S.S."/>
            <person name="Banfield J.F."/>
        </authorList>
    </citation>
    <scope>NUCLEOTIDE SEQUENCE [LARGE SCALE GENOMIC DNA]</scope>
</reference>
<evidence type="ECO:0000256" key="1">
    <source>
        <dbReference type="SAM" id="Phobius"/>
    </source>
</evidence>
<keyword evidence="1" id="KW-0472">Membrane</keyword>
<proteinExistence type="predicted"/>
<dbReference type="EMBL" id="MFDM01000011">
    <property type="protein sequence ID" value="OGE43868.1"/>
    <property type="molecule type" value="Genomic_DNA"/>
</dbReference>
<evidence type="ECO:0008006" key="4">
    <source>
        <dbReference type="Google" id="ProtNLM"/>
    </source>
</evidence>
<name>A0A1F5KSG6_9BACT</name>